<evidence type="ECO:0000259" key="7">
    <source>
        <dbReference type="Pfam" id="PF04349"/>
    </source>
</evidence>
<dbReference type="Gene3D" id="2.70.98.10">
    <property type="match status" value="1"/>
</dbReference>
<dbReference type="Gene3D" id="2.60.40.10">
    <property type="entry name" value="Immunoglobulins"/>
    <property type="match status" value="1"/>
</dbReference>
<dbReference type="PANTHER" id="PTHR30504:SF2">
    <property type="entry name" value="GLUCANS BIOSYNTHESIS PROTEIN G"/>
    <property type="match status" value="1"/>
</dbReference>
<dbReference type="InterPro" id="IPR011013">
    <property type="entry name" value="Gal_mutarotase_sf_dom"/>
</dbReference>
<feature type="transmembrane region" description="Helical" evidence="6">
    <location>
        <begin position="30"/>
        <end position="53"/>
    </location>
</feature>
<name>A0ABS8NG47_9BACT</name>
<dbReference type="Pfam" id="PF04349">
    <property type="entry name" value="MdoG"/>
    <property type="match status" value="2"/>
</dbReference>
<dbReference type="InterPro" id="IPR007444">
    <property type="entry name" value="Glucan_biosyn_MdoG_C"/>
</dbReference>
<evidence type="ECO:0000256" key="1">
    <source>
        <dbReference type="ARBA" id="ARBA00004418"/>
    </source>
</evidence>
<evidence type="ECO:0000256" key="3">
    <source>
        <dbReference type="ARBA" id="ARBA00009284"/>
    </source>
</evidence>
<keyword evidence="6" id="KW-0812">Transmembrane</keyword>
<sequence length="600" mass="67157">MSQSIELPVNDGDPQRGNPSSSCFARCRRLVGFAVFIIAVVVAIPIKCWATVYTDVRDFESLCQFAASKAEGEYKPSPPLPEPLASWQYDDYIQVRYRPDRATWYEQGLPFWLETFHRGFVQTDLVELFTLNPSPSGEPICQRIAFNQDDFVYGESLNADNIPPAGHAGFRVIGRFPNRSDAQEILSFLGSSYFRSRSADTVYGASARGLAINIAMMEPEEFPDFRAFWIQMPSQESEQVSVLAFLDSPSVTGAYRFQLQPGEASTRIKVQAQIFYRDEPEKIALAPLTSMWIWGDGLQGPPKDKRPAVHDSDGLLIQSGADEWTWRAFARQSYPSVSSKQVEHLHGFGLIQRNRAFYHYDDHNARYDLRPSVWVTPDQPWPNGRIELLELPGAHEGVDNLAAYWLPSEDDSDASDTATESDSLSTQTSELAKEQAGAETTVGEGASVEQASIDPTSRRSPDLNLSYTVSFFAGDPAAHNVLGRATNLDVRRPEKDSDPIELEIRFAGPLLRGLPADHPPTIRCDAVAGNMHDQSLKRTDEGDWILKFLVSVDPEAEENQPVDLTLQLYSEDQPVTETFAYLLPPQEPEFVYPAVYTRQE</sequence>
<dbReference type="InterPro" id="IPR014756">
    <property type="entry name" value="Ig_E-set"/>
</dbReference>
<gene>
    <name evidence="8" type="ORF">LOC71_04240</name>
</gene>
<proteinExistence type="inferred from homology"/>
<feature type="region of interest" description="Disordered" evidence="5">
    <location>
        <begin position="408"/>
        <end position="459"/>
    </location>
</feature>
<evidence type="ECO:0000313" key="9">
    <source>
        <dbReference type="Proteomes" id="UP001430306"/>
    </source>
</evidence>
<reference evidence="8" key="1">
    <citation type="submission" date="2021-11" db="EMBL/GenBank/DDBJ databases">
        <title>Genome sequence.</title>
        <authorList>
            <person name="Sun Q."/>
        </authorList>
    </citation>
    <scope>NUCLEOTIDE SEQUENCE</scope>
    <source>
        <strain evidence="8">JC740</strain>
    </source>
</reference>
<dbReference type="EMBL" id="JAJKFW010000006">
    <property type="protein sequence ID" value="MCC9641471.1"/>
    <property type="molecule type" value="Genomic_DNA"/>
</dbReference>
<dbReference type="InterPro" id="IPR013783">
    <property type="entry name" value="Ig-like_fold"/>
</dbReference>
<evidence type="ECO:0000256" key="2">
    <source>
        <dbReference type="ARBA" id="ARBA00005001"/>
    </source>
</evidence>
<dbReference type="InterPro" id="IPR014718">
    <property type="entry name" value="GH-type_carb-bd"/>
</dbReference>
<evidence type="ECO:0000256" key="4">
    <source>
        <dbReference type="ARBA" id="ARBA00022764"/>
    </source>
</evidence>
<organism evidence="8 9">
    <name type="scientific">Rhodopirellula halodulae</name>
    <dbReference type="NCBI Taxonomy" id="2894198"/>
    <lineage>
        <taxon>Bacteria</taxon>
        <taxon>Pseudomonadati</taxon>
        <taxon>Planctomycetota</taxon>
        <taxon>Planctomycetia</taxon>
        <taxon>Pirellulales</taxon>
        <taxon>Pirellulaceae</taxon>
        <taxon>Rhodopirellula</taxon>
    </lineage>
</organism>
<dbReference type="PANTHER" id="PTHR30504">
    <property type="entry name" value="GLUCANS BIOSYNTHESIS PROTEIN"/>
    <property type="match status" value="1"/>
</dbReference>
<comment type="pathway">
    <text evidence="2">Glycan metabolism; osmoregulated periplasmic glucan (OPG) biosynthesis.</text>
</comment>
<dbReference type="RefSeq" id="WP_230271619.1">
    <property type="nucleotide sequence ID" value="NZ_JAJKFW010000006.1"/>
</dbReference>
<comment type="similarity">
    <text evidence="3">Belongs to the OpgD/OpgG family.</text>
</comment>
<keyword evidence="9" id="KW-1185">Reference proteome</keyword>
<dbReference type="SUPFAM" id="SSF74650">
    <property type="entry name" value="Galactose mutarotase-like"/>
    <property type="match status" value="1"/>
</dbReference>
<feature type="domain" description="Glucan biosynthesis periplasmic MdoG C-terminal" evidence="7">
    <location>
        <begin position="58"/>
        <end position="446"/>
    </location>
</feature>
<dbReference type="SUPFAM" id="SSF81296">
    <property type="entry name" value="E set domains"/>
    <property type="match status" value="1"/>
</dbReference>
<comment type="caution">
    <text evidence="8">The sequence shown here is derived from an EMBL/GenBank/DDBJ whole genome shotgun (WGS) entry which is preliminary data.</text>
</comment>
<keyword evidence="6" id="KW-1133">Transmembrane helix</keyword>
<dbReference type="Proteomes" id="UP001430306">
    <property type="component" value="Unassembled WGS sequence"/>
</dbReference>
<evidence type="ECO:0000256" key="6">
    <source>
        <dbReference type="SAM" id="Phobius"/>
    </source>
</evidence>
<evidence type="ECO:0000256" key="5">
    <source>
        <dbReference type="SAM" id="MobiDB-lite"/>
    </source>
</evidence>
<comment type="subcellular location">
    <subcellularLocation>
        <location evidence="1">Periplasm</location>
    </subcellularLocation>
</comment>
<dbReference type="PIRSF" id="PIRSF006281">
    <property type="entry name" value="MdoG"/>
    <property type="match status" value="1"/>
</dbReference>
<keyword evidence="4" id="KW-0574">Periplasm</keyword>
<keyword evidence="6" id="KW-0472">Membrane</keyword>
<protein>
    <submittedName>
        <fullName evidence="8">Glucan biosynthesis protein</fullName>
    </submittedName>
</protein>
<dbReference type="InterPro" id="IPR014438">
    <property type="entry name" value="Glucan_biosyn_MdoG/MdoD"/>
</dbReference>
<accession>A0ABS8NG47</accession>
<feature type="domain" description="Glucan biosynthesis periplasmic MdoG C-terminal" evidence="7">
    <location>
        <begin position="462"/>
        <end position="582"/>
    </location>
</feature>
<evidence type="ECO:0000313" key="8">
    <source>
        <dbReference type="EMBL" id="MCC9641471.1"/>
    </source>
</evidence>